<feature type="compositionally biased region" description="Low complexity" evidence="3">
    <location>
        <begin position="131"/>
        <end position="141"/>
    </location>
</feature>
<evidence type="ECO:0000313" key="6">
    <source>
        <dbReference type="EMBL" id="KAL0950296.1"/>
    </source>
</evidence>
<keyword evidence="2" id="KW-0539">Nucleus</keyword>
<dbReference type="InterPro" id="IPR016197">
    <property type="entry name" value="Chromo-like_dom_sf"/>
</dbReference>
<comment type="subcellular location">
    <subcellularLocation>
        <location evidence="1">Nucleus</location>
    </subcellularLocation>
</comment>
<reference evidence="7" key="1">
    <citation type="submission" date="2024-06" db="EMBL/GenBank/DDBJ databases">
        <title>Multi-omics analyses provide insights into the biosynthesis of the anticancer antibiotic pleurotin in Hohenbuehelia grisea.</title>
        <authorList>
            <person name="Weaver J.A."/>
            <person name="Alberti F."/>
        </authorList>
    </citation>
    <scope>NUCLEOTIDE SEQUENCE [LARGE SCALE GENOMIC DNA]</scope>
    <source>
        <strain evidence="7">T-177</strain>
    </source>
</reference>
<evidence type="ECO:0000256" key="1">
    <source>
        <dbReference type="ARBA" id="ARBA00004123"/>
    </source>
</evidence>
<dbReference type="InterPro" id="IPR000953">
    <property type="entry name" value="Chromo/chromo_shadow_dom"/>
</dbReference>
<keyword evidence="4" id="KW-0472">Membrane</keyword>
<dbReference type="PANTHER" id="PTHR22812">
    <property type="entry name" value="CHROMOBOX PROTEIN"/>
    <property type="match status" value="1"/>
</dbReference>
<feature type="compositionally biased region" description="Basic and acidic residues" evidence="3">
    <location>
        <begin position="117"/>
        <end position="128"/>
    </location>
</feature>
<evidence type="ECO:0000256" key="4">
    <source>
        <dbReference type="SAM" id="Phobius"/>
    </source>
</evidence>
<dbReference type="EMBL" id="JASNQZ010000012">
    <property type="protein sequence ID" value="KAL0950296.1"/>
    <property type="molecule type" value="Genomic_DNA"/>
</dbReference>
<keyword evidence="7" id="KW-1185">Reference proteome</keyword>
<proteinExistence type="predicted"/>
<feature type="transmembrane region" description="Helical" evidence="4">
    <location>
        <begin position="381"/>
        <end position="399"/>
    </location>
</feature>
<dbReference type="PROSITE" id="PS50013">
    <property type="entry name" value="CHROMO_2"/>
    <property type="match status" value="1"/>
</dbReference>
<evidence type="ECO:0000259" key="5">
    <source>
        <dbReference type="PROSITE" id="PS50013"/>
    </source>
</evidence>
<dbReference type="Pfam" id="PF00385">
    <property type="entry name" value="Chromo"/>
    <property type="match status" value="1"/>
</dbReference>
<feature type="region of interest" description="Disordered" evidence="3">
    <location>
        <begin position="115"/>
        <end position="207"/>
    </location>
</feature>
<feature type="domain" description="Chromo" evidence="5">
    <location>
        <begin position="19"/>
        <end position="82"/>
    </location>
</feature>
<gene>
    <name evidence="6" type="ORF">HGRIS_010275</name>
</gene>
<evidence type="ECO:0000313" key="7">
    <source>
        <dbReference type="Proteomes" id="UP001556367"/>
    </source>
</evidence>
<dbReference type="InterPro" id="IPR051219">
    <property type="entry name" value="Heterochromatin_chromo-domain"/>
</dbReference>
<comment type="caution">
    <text evidence="6">The sequence shown here is derived from an EMBL/GenBank/DDBJ whole genome shotgun (WGS) entry which is preliminary data.</text>
</comment>
<keyword evidence="4" id="KW-1133">Transmembrane helix</keyword>
<evidence type="ECO:0000256" key="3">
    <source>
        <dbReference type="SAM" id="MobiDB-lite"/>
    </source>
</evidence>
<evidence type="ECO:0000256" key="2">
    <source>
        <dbReference type="ARBA" id="ARBA00023242"/>
    </source>
</evidence>
<sequence length="405" mass="45537">MARSKRTNKAAEDAAQGIYTVDFIVSAKLEPDNTQKRSKRVQHIPPLWKYRVRWAGYSASDDTWEPPSSFDGAEHFIHTFWKCADTDGRHWKDIQLFELWDEFTPSPQRLAAQKLIDSSRAESSREDDLSSDAGSSAEAAEQLVEDFSPSPSPEPQPTRRSARKSSEGESSRKATPKSKPPKAGPSRKTARKEASPGPPLVSDLSPLGTVLKASRQTESESPIAFHREYEILHGDEVLGQMMVDSFSRKPMNNKALRKSAGDFHAQMQDLPKAVSTFAGKVFDRNGGLRVALRSPHLEAIDRYNFTLIRSLEITQDSEHVKPGIRAHAISQLKDLLTNDGPRVFVFILYEDLCAIEQHDDFRGFFGMHGFDMWETLGTWHVLLELVVCLLGALSMRYVYPVSFTM</sequence>
<protein>
    <recommendedName>
        <fullName evidence="5">Chromo domain-containing protein</fullName>
    </recommendedName>
</protein>
<name>A0ABR3J3S8_9AGAR</name>
<dbReference type="Gene3D" id="2.40.50.40">
    <property type="match status" value="1"/>
</dbReference>
<keyword evidence="4" id="KW-0812">Transmembrane</keyword>
<dbReference type="SUPFAM" id="SSF54160">
    <property type="entry name" value="Chromo domain-like"/>
    <property type="match status" value="1"/>
</dbReference>
<dbReference type="Proteomes" id="UP001556367">
    <property type="component" value="Unassembled WGS sequence"/>
</dbReference>
<dbReference type="InterPro" id="IPR023780">
    <property type="entry name" value="Chromo_domain"/>
</dbReference>
<accession>A0ABR3J3S8</accession>
<organism evidence="6 7">
    <name type="scientific">Hohenbuehelia grisea</name>
    <dbReference type="NCBI Taxonomy" id="104357"/>
    <lineage>
        <taxon>Eukaryota</taxon>
        <taxon>Fungi</taxon>
        <taxon>Dikarya</taxon>
        <taxon>Basidiomycota</taxon>
        <taxon>Agaricomycotina</taxon>
        <taxon>Agaricomycetes</taxon>
        <taxon>Agaricomycetidae</taxon>
        <taxon>Agaricales</taxon>
        <taxon>Pleurotineae</taxon>
        <taxon>Pleurotaceae</taxon>
        <taxon>Hohenbuehelia</taxon>
    </lineage>
</organism>